<accession>A0A3M9M8R8</accession>
<evidence type="ECO:0000259" key="8">
    <source>
        <dbReference type="Pfam" id="PF01435"/>
    </source>
</evidence>
<name>A0A3M9M8R8_9BACT</name>
<dbReference type="Gene3D" id="3.40.1000.10">
    <property type="entry name" value="Mog1/PsbP, alpha/beta/alpha sandwich"/>
    <property type="match status" value="1"/>
</dbReference>
<dbReference type="GO" id="GO:0051603">
    <property type="term" value="P:proteolysis involved in protein catabolic process"/>
    <property type="evidence" value="ECO:0007669"/>
    <property type="project" value="TreeGrafter"/>
</dbReference>
<protein>
    <submittedName>
        <fullName evidence="9">Peptidase M48</fullName>
    </submittedName>
</protein>
<evidence type="ECO:0000256" key="2">
    <source>
        <dbReference type="ARBA" id="ARBA00022670"/>
    </source>
</evidence>
<evidence type="ECO:0000256" key="7">
    <source>
        <dbReference type="SAM" id="SignalP"/>
    </source>
</evidence>
<keyword evidence="10" id="KW-1185">Reference proteome</keyword>
<dbReference type="PANTHER" id="PTHR22726">
    <property type="entry name" value="METALLOENDOPEPTIDASE OMA1"/>
    <property type="match status" value="1"/>
</dbReference>
<keyword evidence="4" id="KW-0378">Hydrolase</keyword>
<feature type="signal peptide" evidence="7">
    <location>
        <begin position="1"/>
        <end position="21"/>
    </location>
</feature>
<evidence type="ECO:0000313" key="9">
    <source>
        <dbReference type="EMBL" id="RNI21942.1"/>
    </source>
</evidence>
<keyword evidence="6" id="KW-0482">Metalloprotease</keyword>
<dbReference type="GO" id="GO:0046872">
    <property type="term" value="F:metal ion binding"/>
    <property type="evidence" value="ECO:0007669"/>
    <property type="project" value="UniProtKB-KW"/>
</dbReference>
<keyword evidence="7" id="KW-0732">Signal</keyword>
<dbReference type="GO" id="GO:0016020">
    <property type="term" value="C:membrane"/>
    <property type="evidence" value="ECO:0007669"/>
    <property type="project" value="TreeGrafter"/>
</dbReference>
<sequence length="491" mass="54569">MKKLLPCSLATAALLLFNSCATNPVTGKRDINFVSEEQEVAMGMQADPGIVAQFGLVENPTLQRFIQEKGQQMAAVSHRPNLKYEFKIVDSPVLNAFAVPGGYVYFTRGIMAHFNSEAQFAGVLGHEIGHITARHSAQQQSKSTLTQVLLMGGMIASPTLAQYGNELMQGAGLLFLKFGRDDERQSDELGVEYSTKIGYDAKHMADFFQTLQRQGEQAGQGEIPEWQSTHPNPANRYSTVHQLAEQFQKQTNATNLKEGRDSYLRMIDGLIYGEDPKQGFLENNTFYHPELKFQFPVPAGWQFQNSPQQVQMAPKDGKAMMFLRLAQGTSLEAAAQKMLTDNQLQAVESKQVTVNGLPALAVISQQAPQQQQQQQQAQQQQAAPIQALSYFIQYGGNIYNITGVTTAADFNTYFQTFSGIAQNFRQLTDQEKINRKPEVVRIKTVKTAAPLSQVLQAYNVPSKRFEEMAILNGMLLTDRVAANTLIKVVEK</sequence>
<keyword evidence="5" id="KW-0862">Zinc</keyword>
<comment type="caution">
    <text evidence="9">The sequence shown here is derived from an EMBL/GenBank/DDBJ whole genome shotgun (WGS) entry which is preliminary data.</text>
</comment>
<keyword evidence="3" id="KW-0479">Metal-binding</keyword>
<dbReference type="OrthoDB" id="9810445at2"/>
<evidence type="ECO:0000256" key="1">
    <source>
        <dbReference type="ARBA" id="ARBA00001947"/>
    </source>
</evidence>
<dbReference type="InterPro" id="IPR051156">
    <property type="entry name" value="Mito/Outer_Membr_Metalloprot"/>
</dbReference>
<reference evidence="9 10" key="1">
    <citation type="submission" date="2018-11" db="EMBL/GenBank/DDBJ databases">
        <title>Rufibacter latericius sp. nov., isolated from water in Baiyang Lake.</title>
        <authorList>
            <person name="Yang Y."/>
        </authorList>
    </citation>
    <scope>NUCLEOTIDE SEQUENCE [LARGE SCALE GENOMIC DNA]</scope>
    <source>
        <strain evidence="9 10">R-22-1c-1</strain>
    </source>
</reference>
<feature type="domain" description="Peptidase M48" evidence="8">
    <location>
        <begin position="63"/>
        <end position="241"/>
    </location>
</feature>
<evidence type="ECO:0000256" key="4">
    <source>
        <dbReference type="ARBA" id="ARBA00022801"/>
    </source>
</evidence>
<feature type="chain" id="PRO_5018283330" evidence="7">
    <location>
        <begin position="22"/>
        <end position="491"/>
    </location>
</feature>
<evidence type="ECO:0000256" key="3">
    <source>
        <dbReference type="ARBA" id="ARBA00022723"/>
    </source>
</evidence>
<organism evidence="9 10">
    <name type="scientific">Rufibacter latericius</name>
    <dbReference type="NCBI Taxonomy" id="2487040"/>
    <lineage>
        <taxon>Bacteria</taxon>
        <taxon>Pseudomonadati</taxon>
        <taxon>Bacteroidota</taxon>
        <taxon>Cytophagia</taxon>
        <taxon>Cytophagales</taxon>
        <taxon>Hymenobacteraceae</taxon>
        <taxon>Rufibacter</taxon>
    </lineage>
</organism>
<proteinExistence type="predicted"/>
<dbReference type="EMBL" id="RJJD01000023">
    <property type="protein sequence ID" value="RNI21942.1"/>
    <property type="molecule type" value="Genomic_DNA"/>
</dbReference>
<dbReference type="PANTHER" id="PTHR22726:SF1">
    <property type="entry name" value="METALLOENDOPEPTIDASE OMA1, MITOCHONDRIAL"/>
    <property type="match status" value="1"/>
</dbReference>
<dbReference type="CDD" id="cd07333">
    <property type="entry name" value="M48C_bepA_like"/>
    <property type="match status" value="1"/>
</dbReference>
<dbReference type="Pfam" id="PF01435">
    <property type="entry name" value="Peptidase_M48"/>
    <property type="match status" value="1"/>
</dbReference>
<dbReference type="InterPro" id="IPR001915">
    <property type="entry name" value="Peptidase_M48"/>
</dbReference>
<evidence type="ECO:0000256" key="5">
    <source>
        <dbReference type="ARBA" id="ARBA00022833"/>
    </source>
</evidence>
<dbReference type="GO" id="GO:0004222">
    <property type="term" value="F:metalloendopeptidase activity"/>
    <property type="evidence" value="ECO:0007669"/>
    <property type="project" value="InterPro"/>
</dbReference>
<gene>
    <name evidence="9" type="ORF">EFB08_22650</name>
</gene>
<comment type="cofactor">
    <cofactor evidence="1">
        <name>Zn(2+)</name>
        <dbReference type="ChEBI" id="CHEBI:29105"/>
    </cofactor>
</comment>
<evidence type="ECO:0000256" key="6">
    <source>
        <dbReference type="ARBA" id="ARBA00023049"/>
    </source>
</evidence>
<keyword evidence="2" id="KW-0645">Protease</keyword>
<dbReference type="AlphaFoldDB" id="A0A3M9M8R8"/>
<dbReference type="RefSeq" id="WP_123129264.1">
    <property type="nucleotide sequence ID" value="NZ_RJJD01000023.1"/>
</dbReference>
<dbReference type="Gene3D" id="3.30.2010.10">
    <property type="entry name" value="Metalloproteases ('zincins'), catalytic domain"/>
    <property type="match status" value="1"/>
</dbReference>
<dbReference type="Proteomes" id="UP000272117">
    <property type="component" value="Unassembled WGS sequence"/>
</dbReference>
<evidence type="ECO:0000313" key="10">
    <source>
        <dbReference type="Proteomes" id="UP000272117"/>
    </source>
</evidence>